<dbReference type="PANTHER" id="PTHR43591">
    <property type="entry name" value="METHYLTRANSFERASE"/>
    <property type="match status" value="1"/>
</dbReference>
<sequence>MNNSEYDLEMYDHLWSQQWQNLQDIGPLTHNRYRLMLRELPKFSMEDCSILDLGCGRGAFLSLLKNKYPKATLSGIEYSEEGKKSAHPEIRNVIQVGDLYEVAERLPRCSYDLVICSEVIEHLPEPEAALNIIFSLLKPGGIALLTVPCNMRYWSRQDEVAGHYRRFGMKEFASLVTNSGFSVKKNYGWGTFLGLIYYQMVSALGPEKVMKTKVTFVSKITSRFLQFVFRVDDFLVSSRGLQLITVAQKP</sequence>
<name>A0A402DEZ7_MICAE</name>
<dbReference type="Proteomes" id="UP000289660">
    <property type="component" value="Unassembled WGS sequence"/>
</dbReference>
<dbReference type="Gene3D" id="3.40.50.150">
    <property type="entry name" value="Vaccinia Virus protein VP39"/>
    <property type="match status" value="1"/>
</dbReference>
<dbReference type="SUPFAM" id="SSF53335">
    <property type="entry name" value="S-adenosyl-L-methionine-dependent methyltransferases"/>
    <property type="match status" value="1"/>
</dbReference>
<dbReference type="Pfam" id="PF13489">
    <property type="entry name" value="Methyltransf_23"/>
    <property type="match status" value="1"/>
</dbReference>
<proteinExistence type="predicted"/>
<keyword evidence="1" id="KW-0808">Transferase</keyword>
<comment type="caution">
    <text evidence="1">The sequence shown here is derived from an EMBL/GenBank/DDBJ whole genome shotgun (WGS) entry which is preliminary data.</text>
</comment>
<evidence type="ECO:0000313" key="2">
    <source>
        <dbReference type="Proteomes" id="UP000289660"/>
    </source>
</evidence>
<protein>
    <submittedName>
        <fullName evidence="1">Putative S-adenosylmethionine-dependent methyltransferase/MSMEI_2290</fullName>
    </submittedName>
</protein>
<keyword evidence="1" id="KW-0489">Methyltransferase</keyword>
<accession>A0A402DEZ7</accession>
<evidence type="ECO:0000313" key="1">
    <source>
        <dbReference type="EMBL" id="GCE60754.1"/>
    </source>
</evidence>
<organism evidence="1 2">
    <name type="scientific">Microcystis aeruginosa NIES-4285</name>
    <dbReference type="NCBI Taxonomy" id="2497681"/>
    <lineage>
        <taxon>Bacteria</taxon>
        <taxon>Bacillati</taxon>
        <taxon>Cyanobacteriota</taxon>
        <taxon>Cyanophyceae</taxon>
        <taxon>Oscillatoriophycideae</taxon>
        <taxon>Chroococcales</taxon>
        <taxon>Microcystaceae</taxon>
        <taxon>Microcystis</taxon>
    </lineage>
</organism>
<dbReference type="PANTHER" id="PTHR43591:SF110">
    <property type="entry name" value="RHODANESE DOMAIN-CONTAINING PROTEIN"/>
    <property type="match status" value="1"/>
</dbReference>
<dbReference type="InterPro" id="IPR029063">
    <property type="entry name" value="SAM-dependent_MTases_sf"/>
</dbReference>
<dbReference type="AlphaFoldDB" id="A0A402DEZ7"/>
<reference evidence="2" key="1">
    <citation type="submission" date="2018-12" db="EMBL/GenBank/DDBJ databases">
        <title>Genome sequence of Microcystis aeruginosa NIES-4285.</title>
        <authorList>
            <person name="Tanabe Y."/>
        </authorList>
    </citation>
    <scope>NUCLEOTIDE SEQUENCE [LARGE SCALE GENOMIC DNA]</scope>
    <source>
        <strain evidence="2">NIES-4285</strain>
    </source>
</reference>
<dbReference type="RefSeq" id="WP_080601593.1">
    <property type="nucleotide sequence ID" value="NZ_BIFY01000046.1"/>
</dbReference>
<dbReference type="CDD" id="cd02440">
    <property type="entry name" value="AdoMet_MTases"/>
    <property type="match status" value="1"/>
</dbReference>
<dbReference type="GO" id="GO:0008168">
    <property type="term" value="F:methyltransferase activity"/>
    <property type="evidence" value="ECO:0007669"/>
    <property type="project" value="UniProtKB-KW"/>
</dbReference>
<gene>
    <name evidence="1" type="ORF">MiAbB_02678</name>
</gene>
<dbReference type="GO" id="GO:0032259">
    <property type="term" value="P:methylation"/>
    <property type="evidence" value="ECO:0007669"/>
    <property type="project" value="UniProtKB-KW"/>
</dbReference>
<dbReference type="EMBL" id="BIFY01000046">
    <property type="protein sequence ID" value="GCE60754.1"/>
    <property type="molecule type" value="Genomic_DNA"/>
</dbReference>